<comment type="caution">
    <text evidence="1">The sequence shown here is derived from an EMBL/GenBank/DDBJ whole genome shotgun (WGS) entry which is preliminary data.</text>
</comment>
<reference evidence="2" key="1">
    <citation type="journal article" date="2019" name="Int. J. Syst. Evol. Microbiol.">
        <title>The Global Catalogue of Microorganisms (GCM) 10K type strain sequencing project: providing services to taxonomists for standard genome sequencing and annotation.</title>
        <authorList>
            <consortium name="The Broad Institute Genomics Platform"/>
            <consortium name="The Broad Institute Genome Sequencing Center for Infectious Disease"/>
            <person name="Wu L."/>
            <person name="Ma J."/>
        </authorList>
    </citation>
    <scope>NUCLEOTIDE SEQUENCE [LARGE SCALE GENOMIC DNA]</scope>
    <source>
        <strain evidence="2">CCUG 56754</strain>
    </source>
</reference>
<dbReference type="InterPro" id="IPR034660">
    <property type="entry name" value="DinB/YfiT-like"/>
</dbReference>
<evidence type="ECO:0008006" key="3">
    <source>
        <dbReference type="Google" id="ProtNLM"/>
    </source>
</evidence>
<dbReference type="SUPFAM" id="SSF109854">
    <property type="entry name" value="DinB/YfiT-like putative metalloenzymes"/>
    <property type="match status" value="1"/>
</dbReference>
<accession>A0ABW3LU00</accession>
<dbReference type="Gene3D" id="1.20.120.450">
    <property type="entry name" value="dinb family like domain"/>
    <property type="match status" value="1"/>
</dbReference>
<proteinExistence type="predicted"/>
<sequence length="57" mass="6403">MLNIARNADEQELKEKGLKHPAFGRISLSQAISFVGYHELRHTEQLKEVKEALGVTA</sequence>
<organism evidence="1 2">
    <name type="scientific">Virgibacillus byunsanensis</name>
    <dbReference type="NCBI Taxonomy" id="570945"/>
    <lineage>
        <taxon>Bacteria</taxon>
        <taxon>Bacillati</taxon>
        <taxon>Bacillota</taxon>
        <taxon>Bacilli</taxon>
        <taxon>Bacillales</taxon>
        <taxon>Bacillaceae</taxon>
        <taxon>Virgibacillus</taxon>
    </lineage>
</organism>
<name>A0ABW3LU00_9BACI</name>
<evidence type="ECO:0000313" key="2">
    <source>
        <dbReference type="Proteomes" id="UP001597040"/>
    </source>
</evidence>
<protein>
    <recommendedName>
        <fullName evidence="3">DinB family protein</fullName>
    </recommendedName>
</protein>
<dbReference type="RefSeq" id="WP_390364400.1">
    <property type="nucleotide sequence ID" value="NZ_JBHTKJ010000069.1"/>
</dbReference>
<dbReference type="EMBL" id="JBHTKJ010000069">
    <property type="protein sequence ID" value="MFD1040375.1"/>
    <property type="molecule type" value="Genomic_DNA"/>
</dbReference>
<evidence type="ECO:0000313" key="1">
    <source>
        <dbReference type="EMBL" id="MFD1040375.1"/>
    </source>
</evidence>
<dbReference type="Proteomes" id="UP001597040">
    <property type="component" value="Unassembled WGS sequence"/>
</dbReference>
<gene>
    <name evidence="1" type="ORF">ACFQ3N_18525</name>
</gene>
<keyword evidence="2" id="KW-1185">Reference proteome</keyword>